<dbReference type="Gene3D" id="3.90.550.10">
    <property type="entry name" value="Spore Coat Polysaccharide Biosynthesis Protein SpsA, Chain A"/>
    <property type="match status" value="1"/>
</dbReference>
<sequence>MVMKLSLCMIVKNEEKNLPVCLKQVKKVVDEIIVVDTGSTDNTVKVAKNLGAKVYFFKWCDDFSAARNESLKHAKGDYIIWLDADDRIRKTEIKKLIKLKKMLPAKKDVAYALKIVSQYQSFTESCYQMRIFPNLPQLRFEGTVHEQISLSVQRLGLKMEFVDIEILHLGYNTPERNKEKAKRNLRLLLNELKNDPERWITHFFLGQTYKFLGEEEQAVFHYKKVFLSHCYKTNVFIYIAAGINLANLLIQLKKKEEALEILLQLNEKFPQNDIIKFFLGQYYLFEKDYEKALNTLISVNPENMDLVVVPMSHKLIKFEYYFNLANCYENLGYFKLAKDAYEKALRLFKGQEEDPRVLARLGIFYFKIADFEKSKQFLEKAISLTHDGANGVLHQLLGQIFIKTGEYQKARKQFEAALPYTSNDNMIPKLALAYLYAEECEIEKCVKMAEEVMKILNMPVNLILNDFLDLVALFTEISKRCKEQGKQEESVWAFKVTKRLLQYWQDFSEQMRQVSDINYR</sequence>
<dbReference type="InterPro" id="IPR011990">
    <property type="entry name" value="TPR-like_helical_dom_sf"/>
</dbReference>
<proteinExistence type="inferred from homology"/>
<evidence type="ECO:0000259" key="3">
    <source>
        <dbReference type="Pfam" id="PF00535"/>
    </source>
</evidence>
<reference evidence="4" key="1">
    <citation type="journal article" date="2020" name="mSystems">
        <title>Genome- and Community-Level Interaction Insights into Carbon Utilization and Element Cycling Functions of Hydrothermarchaeota in Hydrothermal Sediment.</title>
        <authorList>
            <person name="Zhou Z."/>
            <person name="Liu Y."/>
            <person name="Xu W."/>
            <person name="Pan J."/>
            <person name="Luo Z.H."/>
            <person name="Li M."/>
        </authorList>
    </citation>
    <scope>NUCLEOTIDE SEQUENCE [LARGE SCALE GENOMIC DNA]</scope>
    <source>
        <strain evidence="4">HyVt-113</strain>
    </source>
</reference>
<dbReference type="InterPro" id="IPR029044">
    <property type="entry name" value="Nucleotide-diphossugar_trans"/>
</dbReference>
<keyword evidence="2" id="KW-0802">TPR repeat</keyword>
<dbReference type="Pfam" id="PF13174">
    <property type="entry name" value="TPR_6"/>
    <property type="match status" value="1"/>
</dbReference>
<dbReference type="InterPro" id="IPR019734">
    <property type="entry name" value="TPR_rpt"/>
</dbReference>
<dbReference type="AlphaFoldDB" id="A0A7V0I9M3"/>
<feature type="repeat" description="TPR" evidence="2">
    <location>
        <begin position="355"/>
        <end position="388"/>
    </location>
</feature>
<dbReference type="PANTHER" id="PTHR43630">
    <property type="entry name" value="POLY-BETA-1,6-N-ACETYL-D-GLUCOSAMINE SYNTHASE"/>
    <property type="match status" value="1"/>
</dbReference>
<dbReference type="EMBL" id="DQWQ01000029">
    <property type="protein sequence ID" value="HDD35278.1"/>
    <property type="molecule type" value="Genomic_DNA"/>
</dbReference>
<organism evidence="4">
    <name type="scientific">Desulfofervidus auxilii</name>
    <dbReference type="NCBI Taxonomy" id="1621989"/>
    <lineage>
        <taxon>Bacteria</taxon>
        <taxon>Pseudomonadati</taxon>
        <taxon>Thermodesulfobacteriota</taxon>
        <taxon>Candidatus Desulfofervidia</taxon>
        <taxon>Candidatus Desulfofervidales</taxon>
        <taxon>Candidatus Desulfofervidaceae</taxon>
        <taxon>Candidatus Desulfofervidus</taxon>
    </lineage>
</organism>
<protein>
    <submittedName>
        <fullName evidence="4">Glycosyltransferase</fullName>
    </submittedName>
</protein>
<dbReference type="SUPFAM" id="SSF53448">
    <property type="entry name" value="Nucleotide-diphospho-sugar transferases"/>
    <property type="match status" value="1"/>
</dbReference>
<dbReference type="InterPro" id="IPR001173">
    <property type="entry name" value="Glyco_trans_2-like"/>
</dbReference>
<name>A0A7V0I9M3_DESA2</name>
<dbReference type="SMART" id="SM00028">
    <property type="entry name" value="TPR"/>
    <property type="match status" value="5"/>
</dbReference>
<dbReference type="PANTHER" id="PTHR43630:SF2">
    <property type="entry name" value="GLYCOSYLTRANSFERASE"/>
    <property type="match status" value="1"/>
</dbReference>
<dbReference type="CDD" id="cd02511">
    <property type="entry name" value="Beta4Glucosyltransferase"/>
    <property type="match status" value="1"/>
</dbReference>
<evidence type="ECO:0000256" key="2">
    <source>
        <dbReference type="PROSITE-ProRule" id="PRU00339"/>
    </source>
</evidence>
<comment type="caution">
    <text evidence="4">The sequence shown here is derived from an EMBL/GenBank/DDBJ whole genome shotgun (WGS) entry which is preliminary data.</text>
</comment>
<dbReference type="SUPFAM" id="SSF48452">
    <property type="entry name" value="TPR-like"/>
    <property type="match status" value="1"/>
</dbReference>
<evidence type="ECO:0000256" key="1">
    <source>
        <dbReference type="ARBA" id="ARBA00038494"/>
    </source>
</evidence>
<dbReference type="Proteomes" id="UP000885706">
    <property type="component" value="Unassembled WGS sequence"/>
</dbReference>
<dbReference type="PROSITE" id="PS50005">
    <property type="entry name" value="TPR"/>
    <property type="match status" value="3"/>
</dbReference>
<feature type="repeat" description="TPR" evidence="2">
    <location>
        <begin position="391"/>
        <end position="424"/>
    </location>
</feature>
<feature type="domain" description="Glycosyltransferase 2-like" evidence="3">
    <location>
        <begin position="6"/>
        <end position="99"/>
    </location>
</feature>
<dbReference type="Pfam" id="PF00535">
    <property type="entry name" value="Glycos_transf_2"/>
    <property type="match status" value="1"/>
</dbReference>
<gene>
    <name evidence="4" type="ORF">ENF30_00600</name>
</gene>
<accession>A0A7V0I9M3</accession>
<evidence type="ECO:0000313" key="4">
    <source>
        <dbReference type="EMBL" id="HDD35278.1"/>
    </source>
</evidence>
<dbReference type="Pfam" id="PF13181">
    <property type="entry name" value="TPR_8"/>
    <property type="match status" value="4"/>
</dbReference>
<feature type="repeat" description="TPR" evidence="2">
    <location>
        <begin position="318"/>
        <end position="351"/>
    </location>
</feature>
<dbReference type="Gene3D" id="1.25.40.10">
    <property type="entry name" value="Tetratricopeptide repeat domain"/>
    <property type="match status" value="1"/>
</dbReference>
<comment type="similarity">
    <text evidence="1">Belongs to the glycosyltransferase 2 family. WaaE/KdtX subfamily.</text>
</comment>